<accession>A0A4Y2IL12</accession>
<keyword evidence="3" id="KW-1185">Reference proteome</keyword>
<protein>
    <submittedName>
        <fullName evidence="2">Uncharacterized protein</fullName>
    </submittedName>
</protein>
<proteinExistence type="predicted"/>
<dbReference type="EMBL" id="BGPR01002758">
    <property type="protein sequence ID" value="GBM78521.1"/>
    <property type="molecule type" value="Genomic_DNA"/>
</dbReference>
<evidence type="ECO:0000313" key="2">
    <source>
        <dbReference type="EMBL" id="GBM78521.1"/>
    </source>
</evidence>
<feature type="region of interest" description="Disordered" evidence="1">
    <location>
        <begin position="44"/>
        <end position="67"/>
    </location>
</feature>
<sequence>MPTGLPKQFSVSKSIPSSDTLSNNRDHFVAPSVLHRSFEVPVPSKQDGTFQPINPFGKTTFTPTPRTRKNQWECSPLNFLVYSPKKVKRCRFSFPAWLKKFEPTVTQNPMTIRRFFIIVVEKYLGKEFKEKRTD</sequence>
<comment type="caution">
    <text evidence="2">The sequence shown here is derived from an EMBL/GenBank/DDBJ whole genome shotgun (WGS) entry which is preliminary data.</text>
</comment>
<gene>
    <name evidence="2" type="ORF">AVEN_260448_1</name>
</gene>
<name>A0A4Y2IL12_ARAVE</name>
<reference evidence="2 3" key="1">
    <citation type="journal article" date="2019" name="Sci. Rep.">
        <title>Orb-weaving spider Araneus ventricosus genome elucidates the spidroin gene catalogue.</title>
        <authorList>
            <person name="Kono N."/>
            <person name="Nakamura H."/>
            <person name="Ohtoshi R."/>
            <person name="Moran D.A.P."/>
            <person name="Shinohara A."/>
            <person name="Yoshida Y."/>
            <person name="Fujiwara M."/>
            <person name="Mori M."/>
            <person name="Tomita M."/>
            <person name="Arakawa K."/>
        </authorList>
    </citation>
    <scope>NUCLEOTIDE SEQUENCE [LARGE SCALE GENOMIC DNA]</scope>
</reference>
<dbReference type="Proteomes" id="UP000499080">
    <property type="component" value="Unassembled WGS sequence"/>
</dbReference>
<organism evidence="2 3">
    <name type="scientific">Araneus ventricosus</name>
    <name type="common">Orbweaver spider</name>
    <name type="synonym">Epeira ventricosa</name>
    <dbReference type="NCBI Taxonomy" id="182803"/>
    <lineage>
        <taxon>Eukaryota</taxon>
        <taxon>Metazoa</taxon>
        <taxon>Ecdysozoa</taxon>
        <taxon>Arthropoda</taxon>
        <taxon>Chelicerata</taxon>
        <taxon>Arachnida</taxon>
        <taxon>Araneae</taxon>
        <taxon>Araneomorphae</taxon>
        <taxon>Entelegynae</taxon>
        <taxon>Araneoidea</taxon>
        <taxon>Araneidae</taxon>
        <taxon>Araneus</taxon>
    </lineage>
</organism>
<evidence type="ECO:0000256" key="1">
    <source>
        <dbReference type="SAM" id="MobiDB-lite"/>
    </source>
</evidence>
<dbReference type="AlphaFoldDB" id="A0A4Y2IL12"/>
<evidence type="ECO:0000313" key="3">
    <source>
        <dbReference type="Proteomes" id="UP000499080"/>
    </source>
</evidence>
<feature type="compositionally biased region" description="Low complexity" evidence="1">
    <location>
        <begin position="56"/>
        <end position="65"/>
    </location>
</feature>